<proteinExistence type="predicted"/>
<dbReference type="AlphaFoldDB" id="A0A1L3FAN6"/>
<evidence type="ECO:0000256" key="1">
    <source>
        <dbReference type="SAM" id="MobiDB-lite"/>
    </source>
</evidence>
<organism evidence="2 3">
    <name type="scientific">Bradyrhizobium japonicum</name>
    <dbReference type="NCBI Taxonomy" id="375"/>
    <lineage>
        <taxon>Bacteria</taxon>
        <taxon>Pseudomonadati</taxon>
        <taxon>Pseudomonadota</taxon>
        <taxon>Alphaproteobacteria</taxon>
        <taxon>Hyphomicrobiales</taxon>
        <taxon>Nitrobacteraceae</taxon>
        <taxon>Bradyrhizobium</taxon>
    </lineage>
</organism>
<dbReference type="EMBL" id="CP017637">
    <property type="protein sequence ID" value="APG10348.1"/>
    <property type="molecule type" value="Genomic_DNA"/>
</dbReference>
<dbReference type="InterPro" id="IPR008912">
    <property type="entry name" value="Uncharacterised_CoxE"/>
</dbReference>
<dbReference type="InterPro" id="IPR011195">
    <property type="entry name" value="UCP010256"/>
</dbReference>
<dbReference type="PANTHER" id="PTHR39338:SF5">
    <property type="entry name" value="BLR6139 PROTEIN"/>
    <property type="match status" value="1"/>
</dbReference>
<sequence>MRENLHRFFRAARGAGVHVSPAESIDAMRAVKEVGFSDRAILRDALLLTLAKSQDEKLALGDCFDLFFSQPEPRQDQPEADDNDDASQNADQTPSPSSASEAGEGQPSEALGPLAQMLLSQDRNAIAAAIASASGAASLSDIRYSTQRGIFSSRILDAMGLQRLRDDLDALTATNPSLAERLRGALDALREAVRDTVSQGLALYAREEAENLRNEILRNAPLARIERRQVAEMRALIRQIARRLRERYSKPRKRQRRGHLDVRRTLRRNAAWGGVPFLTAWKRKHRDRPKIVAICDVSGSVAQVSDFFLLLIHSLHEVVDDVHSFAFSSHLIEVSEILEKKSPEEAMAEIMSKVGFGSSDYGSSLVDFEKEFMSTLTPQTTVIVLGDARSNNLDPRADILRRISERSKRVVWLNPEGRLAWGFGDSEMPRYATFCTVVRQCATAQQLERAVSDIVATYQ</sequence>
<dbReference type="PIRSF" id="PIRSF010256">
    <property type="entry name" value="CoxE_vWa"/>
    <property type="match status" value="1"/>
</dbReference>
<dbReference type="RefSeq" id="WP_071917316.1">
    <property type="nucleotide sequence ID" value="NZ_CP017637.1"/>
</dbReference>
<dbReference type="Proteomes" id="UP000181962">
    <property type="component" value="Chromosome"/>
</dbReference>
<dbReference type="SUPFAM" id="SSF53300">
    <property type="entry name" value="vWA-like"/>
    <property type="match status" value="1"/>
</dbReference>
<evidence type="ECO:0000313" key="2">
    <source>
        <dbReference type="EMBL" id="APG10348.1"/>
    </source>
</evidence>
<evidence type="ECO:0000313" key="3">
    <source>
        <dbReference type="Proteomes" id="UP000181962"/>
    </source>
</evidence>
<dbReference type="Pfam" id="PF05762">
    <property type="entry name" value="VWA_CoxE"/>
    <property type="match status" value="1"/>
</dbReference>
<feature type="region of interest" description="Disordered" evidence="1">
    <location>
        <begin position="69"/>
        <end position="109"/>
    </location>
</feature>
<accession>A0A1L3FAN6</accession>
<dbReference type="OrthoDB" id="9790469at2"/>
<protein>
    <submittedName>
        <fullName evidence="2">VWA containing CoxE family protein</fullName>
    </submittedName>
</protein>
<dbReference type="InterPro" id="IPR036465">
    <property type="entry name" value="vWFA_dom_sf"/>
</dbReference>
<dbReference type="PANTHER" id="PTHR39338">
    <property type="entry name" value="BLL5662 PROTEIN-RELATED"/>
    <property type="match status" value="1"/>
</dbReference>
<name>A0A1L3FAN6_BRAJP</name>
<reference evidence="2 3" key="1">
    <citation type="submission" date="2016-11" db="EMBL/GenBank/DDBJ databases">
        <title>Complete Genome Sequence of Bradyrhizobium sp. strain J5, an isolated from soybean nodule in Hokkaido.</title>
        <authorList>
            <person name="Kanehara K."/>
        </authorList>
    </citation>
    <scope>NUCLEOTIDE SEQUENCE [LARGE SCALE GENOMIC DNA]</scope>
    <source>
        <strain evidence="2 3">J5</strain>
    </source>
</reference>
<gene>
    <name evidence="2" type="ORF">BKD09_18630</name>
</gene>